<dbReference type="OrthoDB" id="88014at2"/>
<dbReference type="KEGG" id="cox:E0W60_23595"/>
<evidence type="ECO:0000256" key="5">
    <source>
        <dbReference type="ARBA" id="ARBA00023136"/>
    </source>
</evidence>
<feature type="transmembrane region" description="Helical" evidence="6">
    <location>
        <begin position="288"/>
        <end position="313"/>
    </location>
</feature>
<evidence type="ECO:0000256" key="3">
    <source>
        <dbReference type="ARBA" id="ARBA00022692"/>
    </source>
</evidence>
<dbReference type="GO" id="GO:0005886">
    <property type="term" value="C:plasma membrane"/>
    <property type="evidence" value="ECO:0007669"/>
    <property type="project" value="UniProtKB-SubCell"/>
</dbReference>
<gene>
    <name evidence="7" type="ORF">E0W60_23595</name>
</gene>
<keyword evidence="5 6" id="KW-0472">Membrane</keyword>
<dbReference type="PANTHER" id="PTHR30250">
    <property type="entry name" value="PST FAMILY PREDICTED COLANIC ACID TRANSPORTER"/>
    <property type="match status" value="1"/>
</dbReference>
<feature type="transmembrane region" description="Helical" evidence="6">
    <location>
        <begin position="86"/>
        <end position="105"/>
    </location>
</feature>
<sequence length="417" mass="44970">MRRQIARNVVWLLAERGVQVSASIGTIAMIARSIGPEGFAHFQYAQTLVLLASSIALICGAEVVVPRLVANTSTAARHQLLVHAYAVREGAAITAYVLMLAAIWISGQDEITRHVAMILGISILLREPFGVVNAWMQARTDNRAGVIFSLTALTTRLGIVGLLFLTQVNTVHEYAWAFAAESVILALLLASYYLKASPPLRIAPDFTLISQLFRDGAIFWVGFMLMMSARRVDQLLLKPQVPLPDLAAYAACMQVLDNFVLLATIVANTLAPLMIYAQPTFERLRANLVRITLGMAAIGTVGGTLIAVVAPWIVHLLYGSEFGTAVGLLRTAALASGLVFADVALSLLVVHLRKPGWLAIKWLIVVITIALVDWIMIPRHGTYGAVVGYIAGNSVALLVGAAMLVMSGRLMPEEISP</sequence>
<dbReference type="AlphaFoldDB" id="A0A4P7LMM2"/>
<dbReference type="Proteomes" id="UP000295294">
    <property type="component" value="Chromosome 2"/>
</dbReference>
<name>A0A4P7LMM2_9BURK</name>
<feature type="transmembrane region" description="Helical" evidence="6">
    <location>
        <begin position="246"/>
        <end position="276"/>
    </location>
</feature>
<reference evidence="7 8" key="1">
    <citation type="submission" date="2019-03" db="EMBL/GenBank/DDBJ databases">
        <title>Efficiently degradation of phenoxyalkanoic acid herbicides by Cupriavidus oxalaticus strain X32.</title>
        <authorList>
            <person name="Sheng X."/>
        </authorList>
    </citation>
    <scope>NUCLEOTIDE SEQUENCE [LARGE SCALE GENOMIC DNA]</scope>
    <source>
        <strain evidence="7 8">X32</strain>
    </source>
</reference>
<keyword evidence="4 6" id="KW-1133">Transmembrane helix</keyword>
<organism evidence="7 8">
    <name type="scientific">Cupriavidus oxalaticus</name>
    <dbReference type="NCBI Taxonomy" id="96344"/>
    <lineage>
        <taxon>Bacteria</taxon>
        <taxon>Pseudomonadati</taxon>
        <taxon>Pseudomonadota</taxon>
        <taxon>Betaproteobacteria</taxon>
        <taxon>Burkholderiales</taxon>
        <taxon>Burkholderiaceae</taxon>
        <taxon>Cupriavidus</taxon>
    </lineage>
</organism>
<evidence type="ECO:0000256" key="2">
    <source>
        <dbReference type="ARBA" id="ARBA00022475"/>
    </source>
</evidence>
<dbReference type="EMBL" id="CP038635">
    <property type="protein sequence ID" value="QBY54017.1"/>
    <property type="molecule type" value="Genomic_DNA"/>
</dbReference>
<feature type="transmembrane region" description="Helical" evidence="6">
    <location>
        <begin position="359"/>
        <end position="377"/>
    </location>
</feature>
<evidence type="ECO:0000313" key="8">
    <source>
        <dbReference type="Proteomes" id="UP000295294"/>
    </source>
</evidence>
<keyword evidence="2" id="KW-1003">Cell membrane</keyword>
<keyword evidence="3 6" id="KW-0812">Transmembrane</keyword>
<evidence type="ECO:0000256" key="1">
    <source>
        <dbReference type="ARBA" id="ARBA00004651"/>
    </source>
</evidence>
<evidence type="ECO:0000256" key="4">
    <source>
        <dbReference type="ARBA" id="ARBA00022989"/>
    </source>
</evidence>
<dbReference type="RefSeq" id="WP_135705734.1">
    <property type="nucleotide sequence ID" value="NZ_CP038635.1"/>
</dbReference>
<proteinExistence type="predicted"/>
<comment type="subcellular location">
    <subcellularLocation>
        <location evidence="1">Cell membrane</location>
        <topology evidence="1">Multi-pass membrane protein</topology>
    </subcellularLocation>
</comment>
<dbReference type="PANTHER" id="PTHR30250:SF11">
    <property type="entry name" value="O-ANTIGEN TRANSPORTER-RELATED"/>
    <property type="match status" value="1"/>
</dbReference>
<protein>
    <submittedName>
        <fullName evidence="7">Lipopolysaccharide biosynthesis protein</fullName>
    </submittedName>
</protein>
<feature type="transmembrane region" description="Helical" evidence="6">
    <location>
        <begin position="333"/>
        <end position="352"/>
    </location>
</feature>
<dbReference type="InterPro" id="IPR050833">
    <property type="entry name" value="Poly_Biosynth_Transport"/>
</dbReference>
<feature type="transmembrane region" description="Helical" evidence="6">
    <location>
        <begin position="43"/>
        <end position="65"/>
    </location>
</feature>
<evidence type="ECO:0000256" key="6">
    <source>
        <dbReference type="SAM" id="Phobius"/>
    </source>
</evidence>
<feature type="transmembrane region" description="Helical" evidence="6">
    <location>
        <begin position="174"/>
        <end position="194"/>
    </location>
</feature>
<accession>A0A4P7LMM2</accession>
<feature type="transmembrane region" description="Helical" evidence="6">
    <location>
        <begin position="144"/>
        <end position="168"/>
    </location>
</feature>
<feature type="transmembrane region" description="Helical" evidence="6">
    <location>
        <begin position="383"/>
        <end position="406"/>
    </location>
</feature>
<feature type="transmembrane region" description="Helical" evidence="6">
    <location>
        <begin position="206"/>
        <end position="226"/>
    </location>
</feature>
<evidence type="ECO:0000313" key="7">
    <source>
        <dbReference type="EMBL" id="QBY54017.1"/>
    </source>
</evidence>